<dbReference type="PANTHER" id="PTHR43662:SF13">
    <property type="entry name" value="DUF1996 DOMAIN-CONTAINING PROTEIN"/>
    <property type="match status" value="1"/>
</dbReference>
<organism evidence="4 5">
    <name type="scientific">Rhypophila decipiens</name>
    <dbReference type="NCBI Taxonomy" id="261697"/>
    <lineage>
        <taxon>Eukaryota</taxon>
        <taxon>Fungi</taxon>
        <taxon>Dikarya</taxon>
        <taxon>Ascomycota</taxon>
        <taxon>Pezizomycotina</taxon>
        <taxon>Sordariomycetes</taxon>
        <taxon>Sordariomycetidae</taxon>
        <taxon>Sordariales</taxon>
        <taxon>Naviculisporaceae</taxon>
        <taxon>Rhypophila</taxon>
    </lineage>
</organism>
<proteinExistence type="predicted"/>
<dbReference type="AlphaFoldDB" id="A0AAN6Y1L4"/>
<dbReference type="EMBL" id="MU858280">
    <property type="protein sequence ID" value="KAK4207672.1"/>
    <property type="molecule type" value="Genomic_DNA"/>
</dbReference>
<protein>
    <recommendedName>
        <fullName evidence="3">DUF1996 domain-containing protein</fullName>
    </recommendedName>
</protein>
<dbReference type="Pfam" id="PF09362">
    <property type="entry name" value="DUF1996"/>
    <property type="match status" value="1"/>
</dbReference>
<keyword evidence="5" id="KW-1185">Reference proteome</keyword>
<feature type="compositionally biased region" description="Gly residues" evidence="1">
    <location>
        <begin position="348"/>
        <end position="359"/>
    </location>
</feature>
<evidence type="ECO:0000256" key="2">
    <source>
        <dbReference type="SAM" id="SignalP"/>
    </source>
</evidence>
<name>A0AAN6Y1L4_9PEZI</name>
<reference evidence="4" key="1">
    <citation type="journal article" date="2023" name="Mol. Phylogenet. Evol.">
        <title>Genome-scale phylogeny and comparative genomics of the fungal order Sordariales.</title>
        <authorList>
            <person name="Hensen N."/>
            <person name="Bonometti L."/>
            <person name="Westerberg I."/>
            <person name="Brannstrom I.O."/>
            <person name="Guillou S."/>
            <person name="Cros-Aarteil S."/>
            <person name="Calhoun S."/>
            <person name="Haridas S."/>
            <person name="Kuo A."/>
            <person name="Mondo S."/>
            <person name="Pangilinan J."/>
            <person name="Riley R."/>
            <person name="LaButti K."/>
            <person name="Andreopoulos B."/>
            <person name="Lipzen A."/>
            <person name="Chen C."/>
            <person name="Yan M."/>
            <person name="Daum C."/>
            <person name="Ng V."/>
            <person name="Clum A."/>
            <person name="Steindorff A."/>
            <person name="Ohm R.A."/>
            <person name="Martin F."/>
            <person name="Silar P."/>
            <person name="Natvig D.O."/>
            <person name="Lalanne C."/>
            <person name="Gautier V."/>
            <person name="Ament-Velasquez S.L."/>
            <person name="Kruys A."/>
            <person name="Hutchinson M.I."/>
            <person name="Powell A.J."/>
            <person name="Barry K."/>
            <person name="Miller A.N."/>
            <person name="Grigoriev I.V."/>
            <person name="Debuchy R."/>
            <person name="Gladieux P."/>
            <person name="Hiltunen Thoren M."/>
            <person name="Johannesson H."/>
        </authorList>
    </citation>
    <scope>NUCLEOTIDE SEQUENCE</scope>
    <source>
        <strain evidence="4">PSN293</strain>
    </source>
</reference>
<dbReference type="Proteomes" id="UP001301769">
    <property type="component" value="Unassembled WGS sequence"/>
</dbReference>
<feature type="region of interest" description="Disordered" evidence="1">
    <location>
        <begin position="338"/>
        <end position="376"/>
    </location>
</feature>
<reference evidence="4" key="2">
    <citation type="submission" date="2023-05" db="EMBL/GenBank/DDBJ databases">
        <authorList>
            <consortium name="Lawrence Berkeley National Laboratory"/>
            <person name="Steindorff A."/>
            <person name="Hensen N."/>
            <person name="Bonometti L."/>
            <person name="Westerberg I."/>
            <person name="Brannstrom I.O."/>
            <person name="Guillou S."/>
            <person name="Cros-Aarteil S."/>
            <person name="Calhoun S."/>
            <person name="Haridas S."/>
            <person name="Kuo A."/>
            <person name="Mondo S."/>
            <person name="Pangilinan J."/>
            <person name="Riley R."/>
            <person name="Labutti K."/>
            <person name="Andreopoulos B."/>
            <person name="Lipzen A."/>
            <person name="Chen C."/>
            <person name="Yanf M."/>
            <person name="Daum C."/>
            <person name="Ng V."/>
            <person name="Clum A."/>
            <person name="Ohm R."/>
            <person name="Martin F."/>
            <person name="Silar P."/>
            <person name="Natvig D."/>
            <person name="Lalanne C."/>
            <person name="Gautier V."/>
            <person name="Ament-Velasquez S.L."/>
            <person name="Kruys A."/>
            <person name="Hutchinson M.I."/>
            <person name="Powell A.J."/>
            <person name="Barry K."/>
            <person name="Miller A.N."/>
            <person name="Grigoriev I.V."/>
            <person name="Debuchy R."/>
            <person name="Gladieux P."/>
            <person name="Thoren M.H."/>
            <person name="Johannesson H."/>
        </authorList>
    </citation>
    <scope>NUCLEOTIDE SEQUENCE</scope>
    <source>
        <strain evidence="4">PSN293</strain>
    </source>
</reference>
<evidence type="ECO:0000313" key="5">
    <source>
        <dbReference type="Proteomes" id="UP001301769"/>
    </source>
</evidence>
<accession>A0AAN6Y1L4</accession>
<dbReference type="PANTHER" id="PTHR43662">
    <property type="match status" value="1"/>
</dbReference>
<feature type="domain" description="DUF1996" evidence="3">
    <location>
        <begin position="37"/>
        <end position="283"/>
    </location>
</feature>
<evidence type="ECO:0000256" key="1">
    <source>
        <dbReference type="SAM" id="MobiDB-lite"/>
    </source>
</evidence>
<sequence length="392" mass="42434">MTLRGLPLLAAALAALAPTAEALLRFQCSQLVVERLDPLVFPGATQSPHVHQIVGGNGFNITMDHTRNDISTESTCTTCTFSEDFSNYWTAVLYFRARNGSYHRVPQRANLNFESARDGGMTVYYTPSFSGGRVTAFQPGFRMIVGNPFYRTAQEASKFRQLTYTCLQDLSTRTGETATMPTGPCPAGIMANIRFPTCWDGKNLDSADHSSHVAYPSSGTFESNGPCPASHPVKIPQLFYEVIWDTRRFNDRSLWPEDGSQPFVWAYGDYTGYGNHGDYVFGWRGNSLQSAMDDPNCDFSGLNCRTLKTQSIAEGNRCTQSKKVPENIDGWLSELPGAVEITGPQPKPGGGSPGNGGGSTPTPTPNPNPGNGGGCQVAKWGQCGGRGYTGCT</sequence>
<evidence type="ECO:0000313" key="4">
    <source>
        <dbReference type="EMBL" id="KAK4207672.1"/>
    </source>
</evidence>
<gene>
    <name evidence="4" type="ORF">QBC37DRAFT_354888</name>
</gene>
<dbReference type="InterPro" id="IPR018535">
    <property type="entry name" value="DUF1996"/>
</dbReference>
<evidence type="ECO:0000259" key="3">
    <source>
        <dbReference type="Pfam" id="PF09362"/>
    </source>
</evidence>
<feature type="chain" id="PRO_5042954934" description="DUF1996 domain-containing protein" evidence="2">
    <location>
        <begin position="23"/>
        <end position="392"/>
    </location>
</feature>
<feature type="signal peptide" evidence="2">
    <location>
        <begin position="1"/>
        <end position="22"/>
    </location>
</feature>
<keyword evidence="2" id="KW-0732">Signal</keyword>
<feature type="non-terminal residue" evidence="4">
    <location>
        <position position="392"/>
    </location>
</feature>
<comment type="caution">
    <text evidence="4">The sequence shown here is derived from an EMBL/GenBank/DDBJ whole genome shotgun (WGS) entry which is preliminary data.</text>
</comment>